<feature type="region of interest" description="Disordered" evidence="1">
    <location>
        <begin position="65"/>
        <end position="91"/>
    </location>
</feature>
<name>A0ABD0K085_9CAEN</name>
<evidence type="ECO:0000256" key="1">
    <source>
        <dbReference type="SAM" id="MobiDB-lite"/>
    </source>
</evidence>
<feature type="compositionally biased region" description="Polar residues" evidence="1">
    <location>
        <begin position="66"/>
        <end position="75"/>
    </location>
</feature>
<sequence length="91" mass="10036">MGLFAASPSLPGFLQRKHTAIQTDHRLAANEKGSSYFENVHQTNQTPNPLMRLQSVIAKQMERKTTPIQASTGSALSHMVRKEKSDNGGMQ</sequence>
<reference evidence="2 3" key="1">
    <citation type="journal article" date="2023" name="Sci. Data">
        <title>Genome assembly of the Korean intertidal mud-creeper Batillaria attramentaria.</title>
        <authorList>
            <person name="Patra A.K."/>
            <person name="Ho P.T."/>
            <person name="Jun S."/>
            <person name="Lee S.J."/>
            <person name="Kim Y."/>
            <person name="Won Y.J."/>
        </authorList>
    </citation>
    <scope>NUCLEOTIDE SEQUENCE [LARGE SCALE GENOMIC DNA]</scope>
    <source>
        <strain evidence="2">Wonlab-2016</strain>
    </source>
</reference>
<evidence type="ECO:0000313" key="3">
    <source>
        <dbReference type="Proteomes" id="UP001519460"/>
    </source>
</evidence>
<accession>A0ABD0K085</accession>
<proteinExistence type="predicted"/>
<evidence type="ECO:0000313" key="2">
    <source>
        <dbReference type="EMBL" id="KAK7480462.1"/>
    </source>
</evidence>
<gene>
    <name evidence="2" type="ORF">BaRGS_00028279</name>
</gene>
<organism evidence="2 3">
    <name type="scientific">Batillaria attramentaria</name>
    <dbReference type="NCBI Taxonomy" id="370345"/>
    <lineage>
        <taxon>Eukaryota</taxon>
        <taxon>Metazoa</taxon>
        <taxon>Spiralia</taxon>
        <taxon>Lophotrochozoa</taxon>
        <taxon>Mollusca</taxon>
        <taxon>Gastropoda</taxon>
        <taxon>Caenogastropoda</taxon>
        <taxon>Sorbeoconcha</taxon>
        <taxon>Cerithioidea</taxon>
        <taxon>Batillariidae</taxon>
        <taxon>Batillaria</taxon>
    </lineage>
</organism>
<protein>
    <submittedName>
        <fullName evidence="2">Uncharacterized protein</fullName>
    </submittedName>
</protein>
<comment type="caution">
    <text evidence="2">The sequence shown here is derived from an EMBL/GenBank/DDBJ whole genome shotgun (WGS) entry which is preliminary data.</text>
</comment>
<dbReference type="Proteomes" id="UP001519460">
    <property type="component" value="Unassembled WGS sequence"/>
</dbReference>
<dbReference type="EMBL" id="JACVVK020000281">
    <property type="protein sequence ID" value="KAK7480462.1"/>
    <property type="molecule type" value="Genomic_DNA"/>
</dbReference>
<feature type="compositionally biased region" description="Basic and acidic residues" evidence="1">
    <location>
        <begin position="80"/>
        <end position="91"/>
    </location>
</feature>
<keyword evidence="3" id="KW-1185">Reference proteome</keyword>
<dbReference type="AlphaFoldDB" id="A0ABD0K085"/>